<dbReference type="GO" id="GO:0003904">
    <property type="term" value="F:deoxyribodipyrimidine photo-lyase activity"/>
    <property type="evidence" value="ECO:0007669"/>
    <property type="project" value="UniProtKB-EC"/>
</dbReference>
<keyword evidence="5" id="KW-0285">Flavoprotein</keyword>
<keyword evidence="8" id="KW-0238">DNA-binding</keyword>
<dbReference type="EMBL" id="CABIJS010000288">
    <property type="protein sequence ID" value="VUZ48372.1"/>
    <property type="molecule type" value="Genomic_DNA"/>
</dbReference>
<dbReference type="PANTHER" id="PTHR10211:SF0">
    <property type="entry name" value="DEOXYRIBODIPYRIMIDINE PHOTO-LYASE"/>
    <property type="match status" value="1"/>
</dbReference>
<keyword evidence="7" id="KW-0274">FAD</keyword>
<evidence type="ECO:0000256" key="11">
    <source>
        <dbReference type="ARBA" id="ARBA00031671"/>
    </source>
</evidence>
<protein>
    <recommendedName>
        <fullName evidence="4">Deoxyribodipyrimidine photo-lyase</fullName>
        <ecNumber evidence="3">4.1.99.3</ecNumber>
    </recommendedName>
    <alternativeName>
        <fullName evidence="11">DNA photolyase</fullName>
    </alternativeName>
</protein>
<dbReference type="EC" id="4.1.99.3" evidence="3"/>
<evidence type="ECO:0000256" key="10">
    <source>
        <dbReference type="ARBA" id="ARBA00023239"/>
    </source>
</evidence>
<evidence type="ECO:0000256" key="4">
    <source>
        <dbReference type="ARBA" id="ARBA00014046"/>
    </source>
</evidence>
<evidence type="ECO:0000256" key="5">
    <source>
        <dbReference type="ARBA" id="ARBA00022630"/>
    </source>
</evidence>
<comment type="catalytic activity">
    <reaction evidence="12">
        <text>cyclobutadipyrimidine (in DNA) = 2 pyrimidine residues (in DNA).</text>
        <dbReference type="EC" id="4.1.99.3"/>
    </reaction>
</comment>
<evidence type="ECO:0000256" key="2">
    <source>
        <dbReference type="ARBA" id="ARBA00006409"/>
    </source>
</evidence>
<dbReference type="GO" id="GO:0003677">
    <property type="term" value="F:DNA binding"/>
    <property type="evidence" value="ECO:0007669"/>
    <property type="project" value="UniProtKB-KW"/>
</dbReference>
<dbReference type="Proteomes" id="UP000321570">
    <property type="component" value="Unassembled WGS sequence"/>
</dbReference>
<evidence type="ECO:0000256" key="9">
    <source>
        <dbReference type="ARBA" id="ARBA00023204"/>
    </source>
</evidence>
<sequence>PSGHISTHRCLWEAYSLQKQYKESVDAFIEEGFIRRELSDNFCFYNKHYDSLKGAWSWAQETLRKHSNDIRQPAYSEEKMESASTGDELWNAAQRQLVYEGKIHGFLRMYWAKKILEWHAGGPEKALQLGMYLNDKYALDGTDPNGYVGVMWSICGIHDQGW</sequence>
<feature type="non-terminal residue" evidence="13">
    <location>
        <position position="162"/>
    </location>
</feature>
<evidence type="ECO:0000313" key="13">
    <source>
        <dbReference type="EMBL" id="VUZ48372.1"/>
    </source>
</evidence>
<dbReference type="PANTHER" id="PTHR10211">
    <property type="entry name" value="DEOXYRIBODIPYRIMIDINE PHOTOLYASE"/>
    <property type="match status" value="1"/>
</dbReference>
<dbReference type="AlphaFoldDB" id="A0A564YM76"/>
<evidence type="ECO:0000313" key="14">
    <source>
        <dbReference type="Proteomes" id="UP000321570"/>
    </source>
</evidence>
<name>A0A564YM76_HYMDI</name>
<keyword evidence="9" id="KW-0234">DNA repair</keyword>
<organism evidence="13 14">
    <name type="scientific">Hymenolepis diminuta</name>
    <name type="common">Rat tapeworm</name>
    <dbReference type="NCBI Taxonomy" id="6216"/>
    <lineage>
        <taxon>Eukaryota</taxon>
        <taxon>Metazoa</taxon>
        <taxon>Spiralia</taxon>
        <taxon>Lophotrochozoa</taxon>
        <taxon>Platyhelminthes</taxon>
        <taxon>Cestoda</taxon>
        <taxon>Eucestoda</taxon>
        <taxon>Cyclophyllidea</taxon>
        <taxon>Hymenolepididae</taxon>
        <taxon>Hymenolepis</taxon>
    </lineage>
</organism>
<evidence type="ECO:0000256" key="3">
    <source>
        <dbReference type="ARBA" id="ARBA00013149"/>
    </source>
</evidence>
<keyword evidence="10" id="KW-0456">Lyase</keyword>
<keyword evidence="14" id="KW-1185">Reference proteome</keyword>
<evidence type="ECO:0000256" key="6">
    <source>
        <dbReference type="ARBA" id="ARBA00022763"/>
    </source>
</evidence>
<dbReference type="Gene3D" id="1.10.579.10">
    <property type="entry name" value="DNA Cyclobutane Dipyrimidine Photolyase, subunit A, domain 3"/>
    <property type="match status" value="1"/>
</dbReference>
<evidence type="ECO:0000256" key="8">
    <source>
        <dbReference type="ARBA" id="ARBA00023125"/>
    </source>
</evidence>
<gene>
    <name evidence="13" type="ORF">WMSIL1_LOCUS7788</name>
</gene>
<accession>A0A564YM76</accession>
<dbReference type="GO" id="GO:0000719">
    <property type="term" value="P:photoreactive repair"/>
    <property type="evidence" value="ECO:0007669"/>
    <property type="project" value="TreeGrafter"/>
</dbReference>
<reference evidence="13 14" key="1">
    <citation type="submission" date="2019-07" db="EMBL/GenBank/DDBJ databases">
        <authorList>
            <person name="Jastrzebski P J."/>
            <person name="Paukszto L."/>
            <person name="Jastrzebski P J."/>
        </authorList>
    </citation>
    <scope>NUCLEOTIDE SEQUENCE [LARGE SCALE GENOMIC DNA]</scope>
    <source>
        <strain evidence="13 14">WMS-il1</strain>
    </source>
</reference>
<dbReference type="InterPro" id="IPR036134">
    <property type="entry name" value="Crypto/Photolyase_FAD-like_sf"/>
</dbReference>
<comment type="similarity">
    <text evidence="2">Belongs to the DNA photolyase class-2 family.</text>
</comment>
<dbReference type="Gene3D" id="1.25.40.80">
    <property type="match status" value="1"/>
</dbReference>
<keyword evidence="6" id="KW-0227">DNA damage</keyword>
<dbReference type="InterPro" id="IPR052219">
    <property type="entry name" value="Photolyase_Class-2"/>
</dbReference>
<dbReference type="FunFam" id="1.10.579.10:FF:000002">
    <property type="entry name" value="Deoxyribodipyrimidine photolyase"/>
    <property type="match status" value="1"/>
</dbReference>
<evidence type="ECO:0000256" key="7">
    <source>
        <dbReference type="ARBA" id="ARBA00022827"/>
    </source>
</evidence>
<feature type="non-terminal residue" evidence="13">
    <location>
        <position position="1"/>
    </location>
</feature>
<evidence type="ECO:0000256" key="12">
    <source>
        <dbReference type="ARBA" id="ARBA00033999"/>
    </source>
</evidence>
<proteinExistence type="inferred from homology"/>
<dbReference type="SUPFAM" id="SSF48173">
    <property type="entry name" value="Cryptochrome/photolyase FAD-binding domain"/>
    <property type="match status" value="1"/>
</dbReference>
<evidence type="ECO:0000256" key="1">
    <source>
        <dbReference type="ARBA" id="ARBA00001974"/>
    </source>
</evidence>
<comment type="cofactor">
    <cofactor evidence="1">
        <name>FAD</name>
        <dbReference type="ChEBI" id="CHEBI:57692"/>
    </cofactor>
</comment>